<dbReference type="Proteomes" id="UP000663850">
    <property type="component" value="Unassembled WGS sequence"/>
</dbReference>
<name>A0A8H3E8H0_9AGAM</name>
<dbReference type="InterPro" id="IPR036322">
    <property type="entry name" value="WD40_repeat_dom_sf"/>
</dbReference>
<dbReference type="InterPro" id="IPR050349">
    <property type="entry name" value="WD_LIS1/nudF_dynein_reg"/>
</dbReference>
<dbReference type="InterPro" id="IPR019775">
    <property type="entry name" value="WD40_repeat_CS"/>
</dbReference>
<dbReference type="Proteomes" id="UP000663827">
    <property type="component" value="Unassembled WGS sequence"/>
</dbReference>
<organism evidence="5 6">
    <name type="scientific">Rhizoctonia solani</name>
    <dbReference type="NCBI Taxonomy" id="456999"/>
    <lineage>
        <taxon>Eukaryota</taxon>
        <taxon>Fungi</taxon>
        <taxon>Dikarya</taxon>
        <taxon>Basidiomycota</taxon>
        <taxon>Agaricomycotina</taxon>
        <taxon>Agaricomycetes</taxon>
        <taxon>Cantharellales</taxon>
        <taxon>Ceratobasidiaceae</taxon>
        <taxon>Rhizoctonia</taxon>
    </lineage>
</organism>
<evidence type="ECO:0000256" key="2">
    <source>
        <dbReference type="ARBA" id="ARBA00022737"/>
    </source>
</evidence>
<dbReference type="EMBL" id="CAJMWZ010000713">
    <property type="protein sequence ID" value="CAE6424326.1"/>
    <property type="molecule type" value="Genomic_DNA"/>
</dbReference>
<evidence type="ECO:0000313" key="6">
    <source>
        <dbReference type="Proteomes" id="UP000663827"/>
    </source>
</evidence>
<proteinExistence type="predicted"/>
<feature type="repeat" description="WD" evidence="3">
    <location>
        <begin position="16"/>
        <end position="57"/>
    </location>
</feature>
<sequence>MNQIFIQTGKPTAGLFNGHTAHITSVQYSPDSTRVVSGSWDKTVHIWDARSGTSIFGPLFGHTSWLNCVAYSPDGTYVASASNDTTVRIWETSMQLDSSQHIGWVLRKDGWVVDGQSRRLIWVPPELHAFLILPRNTMVLSCDGYVRLNFEGALLGEAWVGCWADN</sequence>
<evidence type="ECO:0000313" key="5">
    <source>
        <dbReference type="EMBL" id="CAE7225914.1"/>
    </source>
</evidence>
<dbReference type="PROSITE" id="PS50082">
    <property type="entry name" value="WD_REPEATS_2"/>
    <property type="match status" value="2"/>
</dbReference>
<evidence type="ECO:0000313" key="4">
    <source>
        <dbReference type="EMBL" id="CAE6424326.1"/>
    </source>
</evidence>
<dbReference type="Pfam" id="PF00400">
    <property type="entry name" value="WD40"/>
    <property type="match status" value="2"/>
</dbReference>
<dbReference type="InterPro" id="IPR001680">
    <property type="entry name" value="WD40_rpt"/>
</dbReference>
<accession>A0A8H3E8H0</accession>
<dbReference type="AlphaFoldDB" id="A0A8H3E8H0"/>
<comment type="caution">
    <text evidence="5">The sequence shown here is derived from an EMBL/GenBank/DDBJ whole genome shotgun (WGS) entry which is preliminary data.</text>
</comment>
<feature type="repeat" description="WD" evidence="3">
    <location>
        <begin position="59"/>
        <end position="91"/>
    </location>
</feature>
<dbReference type="InterPro" id="IPR015943">
    <property type="entry name" value="WD40/YVTN_repeat-like_dom_sf"/>
</dbReference>
<evidence type="ECO:0008006" key="7">
    <source>
        <dbReference type="Google" id="ProtNLM"/>
    </source>
</evidence>
<evidence type="ECO:0000256" key="1">
    <source>
        <dbReference type="ARBA" id="ARBA00022574"/>
    </source>
</evidence>
<dbReference type="EMBL" id="CAJNJQ010006293">
    <property type="protein sequence ID" value="CAE7225914.1"/>
    <property type="molecule type" value="Genomic_DNA"/>
</dbReference>
<dbReference type="PANTHER" id="PTHR44129">
    <property type="entry name" value="WD REPEAT-CONTAINING PROTEIN POP1"/>
    <property type="match status" value="1"/>
</dbReference>
<gene>
    <name evidence="4" type="ORF">RDB_LOCUS13363</name>
    <name evidence="5" type="ORF">RDB_LOCUS175173</name>
</gene>
<keyword evidence="1 3" id="KW-0853">WD repeat</keyword>
<protein>
    <recommendedName>
        <fullName evidence="7">WD40 repeat-like protein</fullName>
    </recommendedName>
</protein>
<dbReference type="PROSITE" id="PS00678">
    <property type="entry name" value="WD_REPEATS_1"/>
    <property type="match status" value="1"/>
</dbReference>
<dbReference type="PROSITE" id="PS50294">
    <property type="entry name" value="WD_REPEATS_REGION"/>
    <property type="match status" value="2"/>
</dbReference>
<keyword evidence="2" id="KW-0677">Repeat</keyword>
<evidence type="ECO:0000256" key="3">
    <source>
        <dbReference type="PROSITE-ProRule" id="PRU00221"/>
    </source>
</evidence>
<dbReference type="SMART" id="SM00320">
    <property type="entry name" value="WD40"/>
    <property type="match status" value="2"/>
</dbReference>
<dbReference type="Gene3D" id="2.130.10.10">
    <property type="entry name" value="YVTN repeat-like/Quinoprotein amine dehydrogenase"/>
    <property type="match status" value="1"/>
</dbReference>
<reference evidence="5" key="1">
    <citation type="submission" date="2021-01" db="EMBL/GenBank/DDBJ databases">
        <authorList>
            <person name="Kaushik A."/>
        </authorList>
    </citation>
    <scope>NUCLEOTIDE SEQUENCE</scope>
    <source>
        <strain evidence="5">AG5</strain>
        <strain evidence="4">Type strain: AG8-Rh-89/</strain>
    </source>
</reference>
<dbReference type="SUPFAM" id="SSF50978">
    <property type="entry name" value="WD40 repeat-like"/>
    <property type="match status" value="1"/>
</dbReference>